<feature type="region of interest" description="Disordered" evidence="1">
    <location>
        <begin position="44"/>
        <end position="101"/>
    </location>
</feature>
<dbReference type="EMBL" id="JBFOLK010000009">
    <property type="protein sequence ID" value="KAL2486982.1"/>
    <property type="molecule type" value="Genomic_DNA"/>
</dbReference>
<organism evidence="2 3">
    <name type="scientific">Abeliophyllum distichum</name>
    <dbReference type="NCBI Taxonomy" id="126358"/>
    <lineage>
        <taxon>Eukaryota</taxon>
        <taxon>Viridiplantae</taxon>
        <taxon>Streptophyta</taxon>
        <taxon>Embryophyta</taxon>
        <taxon>Tracheophyta</taxon>
        <taxon>Spermatophyta</taxon>
        <taxon>Magnoliopsida</taxon>
        <taxon>eudicotyledons</taxon>
        <taxon>Gunneridae</taxon>
        <taxon>Pentapetalae</taxon>
        <taxon>asterids</taxon>
        <taxon>lamiids</taxon>
        <taxon>Lamiales</taxon>
        <taxon>Oleaceae</taxon>
        <taxon>Forsythieae</taxon>
        <taxon>Abeliophyllum</taxon>
    </lineage>
</organism>
<comment type="caution">
    <text evidence="2">The sequence shown here is derived from an EMBL/GenBank/DDBJ whole genome shotgun (WGS) entry which is preliminary data.</text>
</comment>
<dbReference type="Proteomes" id="UP001604336">
    <property type="component" value="Unassembled WGS sequence"/>
</dbReference>
<evidence type="ECO:0000256" key="1">
    <source>
        <dbReference type="SAM" id="MobiDB-lite"/>
    </source>
</evidence>
<evidence type="ECO:0000313" key="3">
    <source>
        <dbReference type="Proteomes" id="UP001604336"/>
    </source>
</evidence>
<evidence type="ECO:0000313" key="2">
    <source>
        <dbReference type="EMBL" id="KAL2486982.1"/>
    </source>
</evidence>
<keyword evidence="3" id="KW-1185">Reference proteome</keyword>
<sequence>MRFDSLLKRPGYLIELGQMAKMVDFEQDKKPTPPLARMMVAKVRDLRPGSSEDSRQKKAIEEVSKEATLEEAQNIATTLVPEELSSRDDEPLAKKKRTGVPVRVRPTLRRIMKRAKPTENVTRKGKSVEMVETITVFPLDPKQRHLAVTAAGVTLDEEPVGATRKKRGRWLDFF</sequence>
<gene>
    <name evidence="2" type="ORF">Adt_31738</name>
</gene>
<dbReference type="AlphaFoldDB" id="A0ABD1RGC7"/>
<feature type="compositionally biased region" description="Basic and acidic residues" evidence="1">
    <location>
        <begin position="84"/>
        <end position="93"/>
    </location>
</feature>
<protein>
    <submittedName>
        <fullName evidence="2">Uncharacterized protein</fullName>
    </submittedName>
</protein>
<accession>A0ABD1RGC7</accession>
<name>A0ABD1RGC7_9LAMI</name>
<proteinExistence type="predicted"/>
<reference evidence="3" key="1">
    <citation type="submission" date="2024-07" db="EMBL/GenBank/DDBJ databases">
        <title>Two chromosome-level genome assemblies of Korean endemic species Abeliophyllum distichum and Forsythia ovata (Oleaceae).</title>
        <authorList>
            <person name="Jang H."/>
        </authorList>
    </citation>
    <scope>NUCLEOTIDE SEQUENCE [LARGE SCALE GENOMIC DNA]</scope>
</reference>
<feature type="compositionally biased region" description="Basic and acidic residues" evidence="1">
    <location>
        <begin position="44"/>
        <end position="68"/>
    </location>
</feature>